<accession>A0ABP8RZ01</accession>
<proteinExistence type="inferred from homology"/>
<comment type="caution">
    <text evidence="3">The sequence shown here is derived from an EMBL/GenBank/DDBJ whole genome shotgun (WGS) entry which is preliminary data.</text>
</comment>
<dbReference type="RefSeq" id="WP_345423408.1">
    <property type="nucleotide sequence ID" value="NZ_BAABGT010000076.1"/>
</dbReference>
<organism evidence="3 4">
    <name type="scientific">Pseudonocardia xishanensis</name>
    <dbReference type="NCBI Taxonomy" id="630995"/>
    <lineage>
        <taxon>Bacteria</taxon>
        <taxon>Bacillati</taxon>
        <taxon>Actinomycetota</taxon>
        <taxon>Actinomycetes</taxon>
        <taxon>Pseudonocardiales</taxon>
        <taxon>Pseudonocardiaceae</taxon>
        <taxon>Pseudonocardia</taxon>
    </lineage>
</organism>
<dbReference type="PANTHER" id="PTHR42760:SF115">
    <property type="entry name" value="3-OXOACYL-[ACYL-CARRIER-PROTEIN] REDUCTASE FABG"/>
    <property type="match status" value="1"/>
</dbReference>
<dbReference type="PROSITE" id="PS00061">
    <property type="entry name" value="ADH_SHORT"/>
    <property type="match status" value="1"/>
</dbReference>
<dbReference type="PANTHER" id="PTHR42760">
    <property type="entry name" value="SHORT-CHAIN DEHYDROGENASES/REDUCTASES FAMILY MEMBER"/>
    <property type="match status" value="1"/>
</dbReference>
<evidence type="ECO:0000313" key="4">
    <source>
        <dbReference type="Proteomes" id="UP001501598"/>
    </source>
</evidence>
<dbReference type="Gene3D" id="3.40.50.720">
    <property type="entry name" value="NAD(P)-binding Rossmann-like Domain"/>
    <property type="match status" value="1"/>
</dbReference>
<sequence length="276" mass="28266">MSTNEAVGQLAGKRALVIGGGGGGIGWTISSTVAKEGADVAVVDKDPERAADAAARLEAFGGKSVGVVGDVLDRTDLRRAVGEARSLLGGIDVLVTVVGGQTVFGLPFVPLTEYTDEQVDLAFGLNLDYVVTAVREVVPIMVEQGTGGSIVSVGSISGGFHGAQNQAVYGASKAAVNHLARTVAAENGRAGIRMNVVSPGSVQTPATGTRVSDEVDALLDHIPLGRRGRPEDIADVVVFFASDRSRYVTGQTLSVDGGASTGHPLPHISLLRSAKK</sequence>
<dbReference type="EMBL" id="BAABGT010000076">
    <property type="protein sequence ID" value="GAA4553675.1"/>
    <property type="molecule type" value="Genomic_DNA"/>
</dbReference>
<dbReference type="Pfam" id="PF13561">
    <property type="entry name" value="adh_short_C2"/>
    <property type="match status" value="1"/>
</dbReference>
<dbReference type="InterPro" id="IPR036291">
    <property type="entry name" value="NAD(P)-bd_dom_sf"/>
</dbReference>
<reference evidence="4" key="1">
    <citation type="journal article" date="2019" name="Int. J. Syst. Evol. Microbiol.">
        <title>The Global Catalogue of Microorganisms (GCM) 10K type strain sequencing project: providing services to taxonomists for standard genome sequencing and annotation.</title>
        <authorList>
            <consortium name="The Broad Institute Genomics Platform"/>
            <consortium name="The Broad Institute Genome Sequencing Center for Infectious Disease"/>
            <person name="Wu L."/>
            <person name="Ma J."/>
        </authorList>
    </citation>
    <scope>NUCLEOTIDE SEQUENCE [LARGE SCALE GENOMIC DNA]</scope>
    <source>
        <strain evidence="4">JCM 17906</strain>
    </source>
</reference>
<dbReference type="InterPro" id="IPR020904">
    <property type="entry name" value="Sc_DH/Rdtase_CS"/>
</dbReference>
<evidence type="ECO:0000256" key="1">
    <source>
        <dbReference type="ARBA" id="ARBA00006484"/>
    </source>
</evidence>
<name>A0ABP8RZ01_9PSEU</name>
<evidence type="ECO:0000256" key="2">
    <source>
        <dbReference type="ARBA" id="ARBA00023002"/>
    </source>
</evidence>
<evidence type="ECO:0000313" key="3">
    <source>
        <dbReference type="EMBL" id="GAA4553675.1"/>
    </source>
</evidence>
<keyword evidence="4" id="KW-1185">Reference proteome</keyword>
<dbReference type="CDD" id="cd05233">
    <property type="entry name" value="SDR_c"/>
    <property type="match status" value="1"/>
</dbReference>
<dbReference type="SUPFAM" id="SSF51735">
    <property type="entry name" value="NAD(P)-binding Rossmann-fold domains"/>
    <property type="match status" value="1"/>
</dbReference>
<protein>
    <submittedName>
        <fullName evidence="3">SDR family oxidoreductase</fullName>
    </submittedName>
</protein>
<dbReference type="PRINTS" id="PR00081">
    <property type="entry name" value="GDHRDH"/>
</dbReference>
<comment type="similarity">
    <text evidence="1">Belongs to the short-chain dehydrogenases/reductases (SDR) family.</text>
</comment>
<gene>
    <name evidence="3" type="ORF">GCM10023175_50140</name>
</gene>
<keyword evidence="2" id="KW-0560">Oxidoreductase</keyword>
<dbReference type="PRINTS" id="PR00080">
    <property type="entry name" value="SDRFAMILY"/>
</dbReference>
<dbReference type="Proteomes" id="UP001501598">
    <property type="component" value="Unassembled WGS sequence"/>
</dbReference>
<dbReference type="InterPro" id="IPR002347">
    <property type="entry name" value="SDR_fam"/>
</dbReference>